<dbReference type="STRING" id="1453497.AT15_07790"/>
<accession>A0A176K2W9</accession>
<evidence type="ECO:0000256" key="2">
    <source>
        <dbReference type="HAMAP-Rule" id="MF_01527"/>
    </source>
</evidence>
<comment type="catalytic activity">
    <reaction evidence="2">
        <text>GTP + H2O = 7,8-dihydroneopterin 3'-triphosphate + formate + H(+)</text>
        <dbReference type="Rhea" id="RHEA:17473"/>
        <dbReference type="ChEBI" id="CHEBI:15377"/>
        <dbReference type="ChEBI" id="CHEBI:15378"/>
        <dbReference type="ChEBI" id="CHEBI:15740"/>
        <dbReference type="ChEBI" id="CHEBI:37565"/>
        <dbReference type="ChEBI" id="CHEBI:58462"/>
        <dbReference type="EC" id="3.5.4.16"/>
    </reaction>
</comment>
<dbReference type="EMBL" id="JFHK01000004">
    <property type="protein sequence ID" value="OAA31388.1"/>
    <property type="molecule type" value="Genomic_DNA"/>
</dbReference>
<organism evidence="3 4">
    <name type="scientific">Kosmotoga arenicorallina S304</name>
    <dbReference type="NCBI Taxonomy" id="1453497"/>
    <lineage>
        <taxon>Bacteria</taxon>
        <taxon>Thermotogati</taxon>
        <taxon>Thermotogota</taxon>
        <taxon>Thermotogae</taxon>
        <taxon>Kosmotogales</taxon>
        <taxon>Kosmotogaceae</taxon>
        <taxon>Kosmotoga</taxon>
    </lineage>
</organism>
<dbReference type="Proteomes" id="UP000077339">
    <property type="component" value="Unassembled WGS sequence"/>
</dbReference>
<comment type="function">
    <text evidence="2">Converts GTP to 7,8-dihydroneopterin triphosphate.</text>
</comment>
<dbReference type="PANTHER" id="PTHR36445">
    <property type="entry name" value="GTP CYCLOHYDROLASE MPTA"/>
    <property type="match status" value="1"/>
</dbReference>
<proteinExistence type="inferred from homology"/>
<evidence type="ECO:0000256" key="1">
    <source>
        <dbReference type="ARBA" id="ARBA00022801"/>
    </source>
</evidence>
<keyword evidence="4" id="KW-1185">Reference proteome</keyword>
<comment type="similarity">
    <text evidence="2">Belongs to the GTP cyclohydrolase IV family.</text>
</comment>
<dbReference type="GO" id="GO:0003934">
    <property type="term" value="F:GTP cyclohydrolase I activity"/>
    <property type="evidence" value="ECO:0007669"/>
    <property type="project" value="UniProtKB-UniRule"/>
</dbReference>
<dbReference type="EC" id="3.5.4.16" evidence="2"/>
<evidence type="ECO:0000313" key="3">
    <source>
        <dbReference type="EMBL" id="OAA31388.1"/>
    </source>
</evidence>
<dbReference type="InterPro" id="IPR003801">
    <property type="entry name" value="GTP_cyclohydrolase_FolE2/MptA"/>
</dbReference>
<comment type="pathway">
    <text evidence="2">Cofactor biosynthesis; 7,8-dihydroneopterin triphosphate biosynthesis; 7,8-dihydroneopterin triphosphate from GTP: step 1/1.</text>
</comment>
<name>A0A176K2W9_9BACT</name>
<dbReference type="GO" id="GO:0046654">
    <property type="term" value="P:tetrahydrofolate biosynthetic process"/>
    <property type="evidence" value="ECO:0007669"/>
    <property type="project" value="UniProtKB-UniRule"/>
</dbReference>
<sequence length="256" mass="29814">MRDVQNERDERNVPIDMVGIRGLKYPIVVLDRANGRQRTVGTFDLFVDLPRDFRGTHMSRFVEVLDRHNNRITPRNMESILRDMRTFLKADVAHINVFFPYFLRKSAPISGISSYSSFICGFIARLNEGFDFILEVNVPVMTVCPCSKEISERGAHNQRANAKVRIRMKSLVWIEEIIEIAESSASAPIFSLLKREDEKYITELSYDNPRFVEDLSREIVLRLEKDQRITWYRVEVASQESIHNHEAYACIEKRGI</sequence>
<dbReference type="InterPro" id="IPR022838">
    <property type="entry name" value="GTP_cyclohydrolase_FolE2"/>
</dbReference>
<dbReference type="AlphaFoldDB" id="A0A176K2W9"/>
<dbReference type="NCBIfam" id="NF010200">
    <property type="entry name" value="PRK13674.1-1"/>
    <property type="match status" value="1"/>
</dbReference>
<dbReference type="Pfam" id="PF02649">
    <property type="entry name" value="GCHY-1"/>
    <property type="match status" value="1"/>
</dbReference>
<reference evidence="3 4" key="1">
    <citation type="submission" date="2014-02" db="EMBL/GenBank/DDBJ databases">
        <title>Kosmotoga genome sequencing.</title>
        <authorList>
            <person name="Pollo S.M."/>
            <person name="Charchuk R."/>
            <person name="Nesbo C.L."/>
        </authorList>
    </citation>
    <scope>NUCLEOTIDE SEQUENCE [LARGE SCALE GENOMIC DNA]</scope>
    <source>
        <strain evidence="3 4">S304</strain>
    </source>
</reference>
<protein>
    <recommendedName>
        <fullName evidence="2">GTP cyclohydrolase FolE2</fullName>
        <ecNumber evidence="2">3.5.4.16</ecNumber>
    </recommendedName>
</protein>
<dbReference type="PATRIC" id="fig|1453497.3.peg.1550"/>
<dbReference type="UniPathway" id="UPA00848">
    <property type="reaction ID" value="UER00151"/>
</dbReference>
<feature type="site" description="May be catalytically important" evidence="2">
    <location>
        <position position="144"/>
    </location>
</feature>
<comment type="caution">
    <text evidence="3">The sequence shown here is derived from an EMBL/GenBank/DDBJ whole genome shotgun (WGS) entry which is preliminary data.</text>
</comment>
<dbReference type="PANTHER" id="PTHR36445:SF1">
    <property type="entry name" value="GTP CYCLOHYDROLASE MPTA"/>
    <property type="match status" value="1"/>
</dbReference>
<dbReference type="Gene3D" id="3.10.270.10">
    <property type="entry name" value="Urate Oxidase"/>
    <property type="match status" value="1"/>
</dbReference>
<keyword evidence="1 2" id="KW-0378">Hydrolase</keyword>
<evidence type="ECO:0000313" key="4">
    <source>
        <dbReference type="Proteomes" id="UP000077339"/>
    </source>
</evidence>
<dbReference type="HAMAP" id="MF_01527_B">
    <property type="entry name" value="GTP_cyclohydrol_B"/>
    <property type="match status" value="1"/>
</dbReference>
<gene>
    <name evidence="2" type="primary">folE2</name>
    <name evidence="3" type="ORF">AT15_07790</name>
</gene>